<evidence type="ECO:0000313" key="9">
    <source>
        <dbReference type="Proteomes" id="UP001165986"/>
    </source>
</evidence>
<dbReference type="InterPro" id="IPR001242">
    <property type="entry name" value="Condensation_dom"/>
</dbReference>
<dbReference type="GO" id="GO:0008610">
    <property type="term" value="P:lipid biosynthetic process"/>
    <property type="evidence" value="ECO:0007669"/>
    <property type="project" value="UniProtKB-ARBA"/>
</dbReference>
<dbReference type="InterPro" id="IPR029063">
    <property type="entry name" value="SAM-dependent_MTases_sf"/>
</dbReference>
<dbReference type="Gene3D" id="2.30.38.10">
    <property type="entry name" value="Luciferase, Domain 3"/>
    <property type="match status" value="1"/>
</dbReference>
<dbReference type="InterPro" id="IPR020845">
    <property type="entry name" value="AMP-binding_CS"/>
</dbReference>
<dbReference type="Gene3D" id="3.40.50.300">
    <property type="entry name" value="P-loop containing nucleotide triphosphate hydrolases"/>
    <property type="match status" value="1"/>
</dbReference>
<feature type="coiled-coil region" evidence="6">
    <location>
        <begin position="238"/>
        <end position="286"/>
    </location>
</feature>
<dbReference type="InterPro" id="IPR010071">
    <property type="entry name" value="AA_adenyl_dom"/>
</dbReference>
<dbReference type="Pfam" id="PF00668">
    <property type="entry name" value="Condensation"/>
    <property type="match status" value="2"/>
</dbReference>
<dbReference type="GO" id="GO:0031177">
    <property type="term" value="F:phosphopantetheine binding"/>
    <property type="evidence" value="ECO:0007669"/>
    <property type="project" value="InterPro"/>
</dbReference>
<dbReference type="FunFam" id="3.40.50.980:FF:000001">
    <property type="entry name" value="Non-ribosomal peptide synthetase"/>
    <property type="match status" value="1"/>
</dbReference>
<dbReference type="Gene3D" id="3.40.50.150">
    <property type="entry name" value="Vaccinia Virus protein VP39"/>
    <property type="match status" value="1"/>
</dbReference>
<keyword evidence="4" id="KW-0597">Phosphoprotein</keyword>
<dbReference type="Gene3D" id="3.40.630.30">
    <property type="match status" value="1"/>
</dbReference>
<dbReference type="SUPFAM" id="SSF56801">
    <property type="entry name" value="Acetyl-CoA synthetase-like"/>
    <property type="match status" value="1"/>
</dbReference>
<evidence type="ECO:0000256" key="4">
    <source>
        <dbReference type="ARBA" id="ARBA00022553"/>
    </source>
</evidence>
<dbReference type="RefSeq" id="WP_225225920.1">
    <property type="nucleotide sequence ID" value="NZ_VJXY01000039.1"/>
</dbReference>
<dbReference type="InterPro" id="IPR027417">
    <property type="entry name" value="P-loop_NTPase"/>
</dbReference>
<dbReference type="Pfam" id="PF00550">
    <property type="entry name" value="PP-binding"/>
    <property type="match status" value="2"/>
</dbReference>
<dbReference type="GO" id="GO:0003824">
    <property type="term" value="F:catalytic activity"/>
    <property type="evidence" value="ECO:0007669"/>
    <property type="project" value="InterPro"/>
</dbReference>
<dbReference type="SMART" id="SM00823">
    <property type="entry name" value="PKS_PP"/>
    <property type="match status" value="2"/>
</dbReference>
<keyword evidence="5" id="KW-0045">Antibiotic biosynthesis</keyword>
<dbReference type="CDD" id="cd19531">
    <property type="entry name" value="LCL_NRPS-like"/>
    <property type="match status" value="1"/>
</dbReference>
<dbReference type="Pfam" id="PF13469">
    <property type="entry name" value="Sulfotransfer_3"/>
    <property type="match status" value="1"/>
</dbReference>
<name>A0AA40VU64_9NOST</name>
<dbReference type="Gene3D" id="1.10.1200.10">
    <property type="entry name" value="ACP-like"/>
    <property type="match status" value="2"/>
</dbReference>
<dbReference type="FunFam" id="3.40.50.12780:FF:000012">
    <property type="entry name" value="Non-ribosomal peptide synthetase"/>
    <property type="match status" value="1"/>
</dbReference>
<evidence type="ECO:0000256" key="6">
    <source>
        <dbReference type="SAM" id="Coils"/>
    </source>
</evidence>
<dbReference type="GO" id="GO:0043041">
    <property type="term" value="P:amino acid activation for nonribosomal peptide biosynthetic process"/>
    <property type="evidence" value="ECO:0007669"/>
    <property type="project" value="UniProtKB-ARBA"/>
</dbReference>
<dbReference type="EMBL" id="VJXY01000039">
    <property type="protein sequence ID" value="MBD6619336.1"/>
    <property type="molecule type" value="Genomic_DNA"/>
</dbReference>
<accession>A0AA40VU64</accession>
<dbReference type="InterPro" id="IPR023214">
    <property type="entry name" value="HAD_sf"/>
</dbReference>
<reference evidence="8" key="1">
    <citation type="submission" date="2019-07" db="EMBL/GenBank/DDBJ databases">
        <title>Toxilogical consequences of a new and cryptic species of cyanobacteria (Komarekiella delphini-convector) recovered from the epidermis of a bottlenose dolphin and 1500 ft. in the air.</title>
        <authorList>
            <person name="Brown A.O."/>
            <person name="Dvorak P."/>
            <person name="Villanueva C.D."/>
            <person name="Foss A.J."/>
            <person name="Garvey A.D."/>
            <person name="Gibson Q.A."/>
            <person name="Johansen J.R."/>
            <person name="Casamatta D.A."/>
        </authorList>
    </citation>
    <scope>NUCLEOTIDE SEQUENCE</scope>
    <source>
        <strain evidence="8">SJRDD-AB1</strain>
    </source>
</reference>
<proteinExistence type="inferred from homology"/>
<dbReference type="NCBIfam" id="TIGR01733">
    <property type="entry name" value="AA-adenyl-dom"/>
    <property type="match status" value="1"/>
</dbReference>
<dbReference type="CDD" id="cd19534">
    <property type="entry name" value="E_NRPS"/>
    <property type="match status" value="1"/>
</dbReference>
<dbReference type="GO" id="GO:0017000">
    <property type="term" value="P:antibiotic biosynthetic process"/>
    <property type="evidence" value="ECO:0007669"/>
    <property type="project" value="UniProtKB-KW"/>
</dbReference>
<dbReference type="SUPFAM" id="SSF52540">
    <property type="entry name" value="P-loop containing nucleoside triphosphate hydrolases"/>
    <property type="match status" value="1"/>
</dbReference>
<dbReference type="InterPro" id="IPR010060">
    <property type="entry name" value="NRPS_synth"/>
</dbReference>
<dbReference type="NCBIfam" id="TIGR01444">
    <property type="entry name" value="fkbM_fam"/>
    <property type="match status" value="1"/>
</dbReference>
<protein>
    <submittedName>
        <fullName evidence="8">Amino acid adenylation domain-containing protein</fullName>
    </submittedName>
</protein>
<dbReference type="FunFam" id="1.10.1200.10:FF:000005">
    <property type="entry name" value="Nonribosomal peptide synthetase 1"/>
    <property type="match status" value="1"/>
</dbReference>
<dbReference type="SUPFAM" id="SSF56784">
    <property type="entry name" value="HAD-like"/>
    <property type="match status" value="1"/>
</dbReference>
<dbReference type="InterPro" id="IPR036514">
    <property type="entry name" value="SGNH_hydro_sf"/>
</dbReference>
<feature type="domain" description="Carrier" evidence="7">
    <location>
        <begin position="2350"/>
        <end position="2424"/>
    </location>
</feature>
<dbReference type="FunFam" id="3.30.559.10:FF:000012">
    <property type="entry name" value="Non-ribosomal peptide synthetase"/>
    <property type="match status" value="1"/>
</dbReference>
<dbReference type="InterPro" id="IPR009081">
    <property type="entry name" value="PP-bd_ACP"/>
</dbReference>
<evidence type="ECO:0000256" key="3">
    <source>
        <dbReference type="ARBA" id="ARBA00022450"/>
    </source>
</evidence>
<dbReference type="Gene3D" id="3.30.300.30">
    <property type="match status" value="1"/>
</dbReference>
<dbReference type="PROSITE" id="PS50075">
    <property type="entry name" value="CARRIER"/>
    <property type="match status" value="2"/>
</dbReference>
<dbReference type="PANTHER" id="PTHR45398">
    <property type="match status" value="1"/>
</dbReference>
<dbReference type="InterPro" id="IPR036412">
    <property type="entry name" value="HAD-like_sf"/>
</dbReference>
<keyword evidence="9" id="KW-1185">Reference proteome</keyword>
<keyword evidence="3" id="KW-0596">Phosphopantetheine</keyword>
<evidence type="ECO:0000256" key="5">
    <source>
        <dbReference type="ARBA" id="ARBA00023194"/>
    </source>
</evidence>
<dbReference type="InterPro" id="IPR036736">
    <property type="entry name" value="ACP-like_sf"/>
</dbReference>
<dbReference type="Gene3D" id="3.30.559.10">
    <property type="entry name" value="Chloramphenicol acetyltransferase-like domain"/>
    <property type="match status" value="2"/>
</dbReference>
<dbReference type="SUPFAM" id="SSF53335">
    <property type="entry name" value="S-adenosyl-L-methionine-dependent methyltransferases"/>
    <property type="match status" value="1"/>
</dbReference>
<dbReference type="InterPro" id="IPR006342">
    <property type="entry name" value="FkbM_mtfrase"/>
</dbReference>
<evidence type="ECO:0000256" key="2">
    <source>
        <dbReference type="ARBA" id="ARBA00006432"/>
    </source>
</evidence>
<evidence type="ECO:0000259" key="7">
    <source>
        <dbReference type="PROSITE" id="PS50075"/>
    </source>
</evidence>
<keyword evidence="6" id="KW-0175">Coiled coil</keyword>
<dbReference type="PANTHER" id="PTHR45398:SF1">
    <property type="entry name" value="ENZYME, PUTATIVE (JCVI)-RELATED"/>
    <property type="match status" value="1"/>
</dbReference>
<comment type="cofactor">
    <cofactor evidence="1">
        <name>pantetheine 4'-phosphate</name>
        <dbReference type="ChEBI" id="CHEBI:47942"/>
    </cofactor>
</comment>
<dbReference type="Gene3D" id="3.40.50.1110">
    <property type="entry name" value="SGNH hydrolase"/>
    <property type="match status" value="1"/>
</dbReference>
<dbReference type="Pfam" id="PF05050">
    <property type="entry name" value="Methyltransf_21"/>
    <property type="match status" value="1"/>
</dbReference>
<dbReference type="FunFam" id="3.30.300.30:FF:000010">
    <property type="entry name" value="Enterobactin synthetase component F"/>
    <property type="match status" value="1"/>
</dbReference>
<dbReference type="InterPro" id="IPR000873">
    <property type="entry name" value="AMP-dep_synth/lig_dom"/>
</dbReference>
<sequence>MPTQNFFKHISKQNITITATFTSEPIEDSLSYWLEEIGVPYSIEFAPYNQVFQELLNPASLLANNQNGVNVVLVRFEDWEGTKNRLQLTVDDDLKTQIFGDRLRHTLPNHLEIAHLNQYETEYLYQEIFGDRVYLKHGIIFNEEDCIIDVGANIGLFTLFAQQKSPKGTIYAFEPAPHAFDKLQTNAKLYCQNTHLFNCGLGGESREETFTFYPRSSVFSSFAADTEQDEKAIRSVIINILQRDNSLDEESLERLADEFLKDRLERETYQAQLRTLSEIIEEYKIEKIDLLKLDAEKSELAILQGIKDNHWSLIKQIVMEVHDQEGSTIKQVMRLLEEKGFKFIVDEESLLHGSGLYNIYANRLNHNYNPGAQQLGKNADQIEQSIRDFGSALKTATTRSQIPYLVCICPPSPTTDTASNLLHARMQELLAADLNNLSGVYLIKNQELTSTYPVEEYYDPYGDEVGHIPYTPTFFCALGTMLARKIFALKSYPYKVIALDCDHTLWSGICGEDGVAGVKIEPAYRSLQEFVIRQQAAGKLICLCSKNQEEDVFAVLDQHPDMLMGRHHLVNWRINWQSKSENLKSLATELQLSLDSFIFIDDNPVECAEVRANCPEVLTLQLPQECARIPQFLEHIWAFDQLQTTQEDQQRTNLYQQNVQRQRLQQDSLSFTDFLAQLNLEIEISPMQNEQLSRVAQLTQRTNQFNFTTIRRSEAEIQQLCNSGKLECRVVKVKDRFGDYGLVGLLLFAAQENALFVDTFLLSCRVLGRGVEHKMLAYLGTLAQERGLGQVQVSYVPTNKNQPARDFLTSIDRQFQQDKDGSWLFQFPSQTASEIILVLVSDANTVVNKPDQEAKSPHPLRVSAPLREINPKITSPADFFERIAQIYSPELILKEITSRQQRQRPQLNIEFVAPRTPLEKAIAHLFVEVLKLDRVGINDNFFELGGDSIRGAILINKLQAQLNEIVHFVVLFDTKTVARLAAYIEENYPQAAAKLFGKEITSIIDTPQERIDEAKVLQMRSLIPSIAPPIDDDAIKNPPAIFILSPHRSGSTLLRVILGGNPQLFAPPELELLTFNTLGERKAAFSGRYSFWMEGTIRTIMQIKGCSPEEAIALMEELEAKNLTTKQFYQLIQQWLGNRILVDKTPSYSIDLETLKRAETNFQNPLYIHLVRHPYATMRSYEEARVEQTFPYQHPFNRRELAELVWLISHQNILEFLQQVPQHRQYQLKFEDIVSQPQNSIEGLCQFLGLEFHPDMLQPYKEKKQRMTDGIYAQSRMVGDVKFHEHQSINASTADSWKQYYNSDFLGDVTWRLAESLGYQRNKREQGTDNQRNNGVIPKIRRGHQTESQTFPVSFAQQRLWVLAQLEPDSPFYNMFKAVRLNGRLDIEVLERSLNEIIRRHEVLRTTFSAVEGTPVQVIAPHATMKLSVVDLQGLSGQQQSEQLQLLATQDQLQPFDLTKGLLLRVTLVQLKSESYALLLTMHHIIGDGWSMGVFIKELSSLYRGFLIGEPSPLPELPIQYADFTIWQRQWLQGKALETSINYWKQQLANAPPLLELPTDRPRPSVQTFRGWCFSFQLDAKLTASLKELSHKSGTTLFMTLMAAYATLLFRYSDRSDILLGTPIASRNHQDLEGLIGFFVNTLVMRTRLEGNPSFSKLLMQVRSACMDAYANQDVPFEQIVEALQIERSLSHSPLFQVMFALQNAPIEQLETPELAIAPLHLDNVNAKFDLTLQMWETNTDQGNSLQGFWQYNTDLFDEDRIARMSGHFQTLLAGIVANPQESVGTLPLLTERDRHQLLVEWNDTHIPYPDTKCIHQVFEEQVEQTPDAIAVVYEDESLTYRELNDRANQLAHYLQSLGVGTEVLVGICVERSPQMIIGMLAILKAGGAYVPLDSSYPEERLAYMLNDSQVSILLTQEQLGAQIPKTNAPVVFLDTDWQEIISKYSQQNPTSEAFNHHLAYVIYTSGSTGKPKGITVTHQAVNRLVCNTNYVKLTANHRVAQASNAAFDAATFEIWGALLNGARLVGISKEVLLSPPQLAIQLQHQQIDFLFVTTALFNQLVSQVPGIFKTLETVLFGGEAVEPNCVRTLLQNQPPKRLLHVYGPTENTTFSSWYLVEEVPEGATNLPIGQPIANTQIYILDRHLQPVPIGVPGELCIGGDGLARGYLNRPELTQEKFISNPFGRGRGQRAGEELLTQHSSLSCTDAINRVSQYFQRKLYKTGDLARYLTDGNIEFLGRIDNQVKIRGFRIELAEIEVVLTQHPQVGDAIVIAREDKPGIKSLAAYVVPEEKQPSSNELRSLLKEKLPDYMVPTSFTVLEAFPITPNGKVDRRALPVPELEFNESTSFVSPRTHAEKFLVKIWQDVLRLKQVCIHDNFFELGGDSIIGIQIIARANQAGLKLTPKQLFQHQTIAELAAVAAIATSKEAEQGLVKGIVPLTPIQHWFFERNLPEPHHFNQSVLLEVPPNIRPELLEQALQKLLSHHDALRLRFVQQAAQWQQYNSDVCDQVSLAIADLSNLTQAEQSKAIELKADEIQRSLNLADGPLLGVVLFNLGKSSPGRLLIIIHHLAVDGISWRILLEDLSAAYKQLDSGNNIQLPAKTTSFKDWAIRLQDYAVTQELHSELDYWLHSKKFAVAPLPLDFPAAASQNTVGSSCIVSVSLSVEQTRALLQDVPVAYNTQINDVLLTALVQSFAGWTGYDSLLIELEGHGREDLFEDVDLSRTIGWFTSLFPVHLKLGGLHHLGEALKSVKEQLRRIPNRGIGYGILRYLSMDATIHKQLGLLPQAQVSFNYLGQFDQTHLAPLGWKYAQESSGSIHSPRGQRRHLLNVNVLIIEGRLQLEWKYSKAFHHQATVENLANNYVKVLEAIIDHCLSPKAGGYTPSDFPEVGLSQEALDELLAEIE</sequence>
<dbReference type="InterPro" id="IPR023213">
    <property type="entry name" value="CAT-like_dom_sf"/>
</dbReference>
<comment type="similarity">
    <text evidence="2">Belongs to the ATP-dependent AMP-binding enzyme family.</text>
</comment>
<gene>
    <name evidence="8" type="ORF">FNW02_26785</name>
</gene>
<dbReference type="Gene3D" id="3.40.50.980">
    <property type="match status" value="2"/>
</dbReference>
<evidence type="ECO:0000256" key="1">
    <source>
        <dbReference type="ARBA" id="ARBA00001957"/>
    </source>
</evidence>
<dbReference type="InterPro" id="IPR045851">
    <property type="entry name" value="AMP-bd_C_sf"/>
</dbReference>
<feature type="domain" description="Carrier" evidence="7">
    <location>
        <begin position="913"/>
        <end position="988"/>
    </location>
</feature>
<dbReference type="GO" id="GO:0044550">
    <property type="term" value="P:secondary metabolite biosynthetic process"/>
    <property type="evidence" value="ECO:0007669"/>
    <property type="project" value="UniProtKB-ARBA"/>
</dbReference>
<dbReference type="CDD" id="cd12117">
    <property type="entry name" value="A_NRPS_Srf_like"/>
    <property type="match status" value="1"/>
</dbReference>
<dbReference type="InterPro" id="IPR010037">
    <property type="entry name" value="FkbH_domain"/>
</dbReference>
<dbReference type="Pfam" id="PF00501">
    <property type="entry name" value="AMP-binding"/>
    <property type="match status" value="1"/>
</dbReference>
<dbReference type="NCBIfam" id="TIGR01681">
    <property type="entry name" value="HAD-SF-IIIC"/>
    <property type="match status" value="1"/>
</dbReference>
<organism evidence="8 9">
    <name type="scientific">Komarekiella delphini-convector SJRDD-AB1</name>
    <dbReference type="NCBI Taxonomy" id="2593771"/>
    <lineage>
        <taxon>Bacteria</taxon>
        <taxon>Bacillati</taxon>
        <taxon>Cyanobacteriota</taxon>
        <taxon>Cyanophyceae</taxon>
        <taxon>Nostocales</taxon>
        <taxon>Nostocaceae</taxon>
        <taxon>Komarekiella</taxon>
        <taxon>Komarekiella delphini-convector</taxon>
    </lineage>
</organism>
<dbReference type="InterPro" id="IPR025110">
    <property type="entry name" value="AMP-bd_C"/>
</dbReference>
<dbReference type="NCBIfam" id="TIGR01686">
    <property type="entry name" value="FkbH"/>
    <property type="match status" value="1"/>
</dbReference>
<dbReference type="Pfam" id="PF13193">
    <property type="entry name" value="AMP-binding_C"/>
    <property type="match status" value="1"/>
</dbReference>
<dbReference type="Proteomes" id="UP001165986">
    <property type="component" value="Unassembled WGS sequence"/>
</dbReference>
<dbReference type="InterPro" id="IPR006162">
    <property type="entry name" value="Ppantetheine_attach_site"/>
</dbReference>
<dbReference type="SUPFAM" id="SSF52777">
    <property type="entry name" value="CoA-dependent acyltransferases"/>
    <property type="match status" value="4"/>
</dbReference>
<dbReference type="PROSITE" id="PS00012">
    <property type="entry name" value="PHOSPHOPANTETHEINE"/>
    <property type="match status" value="1"/>
</dbReference>
<dbReference type="InterPro" id="IPR010033">
    <property type="entry name" value="HAD_SF_ppase_IIIC"/>
</dbReference>
<comment type="caution">
    <text evidence="8">The sequence shown here is derived from an EMBL/GenBank/DDBJ whole genome shotgun (WGS) entry which is preliminary data.</text>
</comment>
<dbReference type="SUPFAM" id="SSF47336">
    <property type="entry name" value="ACP-like"/>
    <property type="match status" value="2"/>
</dbReference>
<dbReference type="Gene3D" id="3.40.50.1000">
    <property type="entry name" value="HAD superfamily/HAD-like"/>
    <property type="match status" value="1"/>
</dbReference>
<dbReference type="Gene3D" id="3.30.559.30">
    <property type="entry name" value="Nonribosomal peptide synthetase, condensation domain"/>
    <property type="match status" value="2"/>
</dbReference>
<dbReference type="InterPro" id="IPR020806">
    <property type="entry name" value="PKS_PP-bd"/>
</dbReference>
<evidence type="ECO:0000313" key="8">
    <source>
        <dbReference type="EMBL" id="MBD6619336.1"/>
    </source>
</evidence>
<dbReference type="PROSITE" id="PS00455">
    <property type="entry name" value="AMP_BINDING"/>
    <property type="match status" value="1"/>
</dbReference>
<dbReference type="NCBIfam" id="TIGR01720">
    <property type="entry name" value="NRPS-para261"/>
    <property type="match status" value="1"/>
</dbReference>